<dbReference type="EMBL" id="JAAIKR010000002">
    <property type="protein sequence ID" value="MBR9727009.1"/>
    <property type="molecule type" value="Genomic_DNA"/>
</dbReference>
<accession>A0ABS5HZ11</accession>
<dbReference type="PROSITE" id="PS50977">
    <property type="entry name" value="HTH_TETR_2"/>
    <property type="match status" value="1"/>
</dbReference>
<dbReference type="InterPro" id="IPR001647">
    <property type="entry name" value="HTH_TetR"/>
</dbReference>
<feature type="domain" description="HTH tetR-type" evidence="3">
    <location>
        <begin position="1"/>
        <end position="61"/>
    </location>
</feature>
<dbReference type="PRINTS" id="PR00455">
    <property type="entry name" value="HTHTETR"/>
</dbReference>
<keyword evidence="5" id="KW-1185">Reference proteome</keyword>
<keyword evidence="1 2" id="KW-0238">DNA-binding</keyword>
<evidence type="ECO:0000259" key="3">
    <source>
        <dbReference type="PROSITE" id="PS50977"/>
    </source>
</evidence>
<reference evidence="4 5" key="1">
    <citation type="submission" date="2020-02" db="EMBL/GenBank/DDBJ databases">
        <title>Shewanella WXL01 sp. nov., a marine bacterium isolated from green algae in Luhuitou Fringing Reef (Northern South China Sea).</title>
        <authorList>
            <person name="Wang X."/>
        </authorList>
    </citation>
    <scope>NUCLEOTIDE SEQUENCE [LARGE SCALE GENOMIC DNA]</scope>
    <source>
        <strain evidence="4 5">MCCC 1A01895</strain>
    </source>
</reference>
<proteinExistence type="predicted"/>
<dbReference type="RefSeq" id="WP_153663058.1">
    <property type="nucleotide sequence ID" value="NZ_JAAIKR010000002.1"/>
</dbReference>
<evidence type="ECO:0000256" key="2">
    <source>
        <dbReference type="PROSITE-ProRule" id="PRU00335"/>
    </source>
</evidence>
<dbReference type="Pfam" id="PF00440">
    <property type="entry name" value="TetR_N"/>
    <property type="match status" value="1"/>
</dbReference>
<comment type="caution">
    <text evidence="4">The sequence shown here is derived from an EMBL/GenBank/DDBJ whole genome shotgun (WGS) entry which is preliminary data.</text>
</comment>
<evidence type="ECO:0000313" key="4">
    <source>
        <dbReference type="EMBL" id="MBR9727009.1"/>
    </source>
</evidence>
<dbReference type="SUPFAM" id="SSF46689">
    <property type="entry name" value="Homeodomain-like"/>
    <property type="match status" value="1"/>
</dbReference>
<evidence type="ECO:0000256" key="1">
    <source>
        <dbReference type="ARBA" id="ARBA00023125"/>
    </source>
</evidence>
<feature type="DNA-binding region" description="H-T-H motif" evidence="2">
    <location>
        <begin position="24"/>
        <end position="43"/>
    </location>
</feature>
<dbReference type="Proteomes" id="UP000811844">
    <property type="component" value="Unassembled WGS sequence"/>
</dbReference>
<sequence length="147" mass="17336">MNTEEKLLHAAKWLVKEHGIINFSMSDIPRICGLSRASCYQHFRDKNEILATLCTQELMDNFRAVKDQRWQDISAVFTLVSRPLIFNHLKERDRLAIDNAFNQFFNCIELLPDNIELSFLKQRLQTLKNERTHSKLRLTAQCQNFKP</sequence>
<name>A0ABS5HZ11_9GAMM</name>
<protein>
    <submittedName>
        <fullName evidence="4">TetR/AcrR family transcriptional regulator</fullName>
    </submittedName>
</protein>
<dbReference type="InterPro" id="IPR009057">
    <property type="entry name" value="Homeodomain-like_sf"/>
</dbReference>
<dbReference type="Gene3D" id="1.10.357.10">
    <property type="entry name" value="Tetracycline Repressor, domain 2"/>
    <property type="match status" value="1"/>
</dbReference>
<gene>
    <name evidence="4" type="ORF">G3R48_03245</name>
</gene>
<organism evidence="4 5">
    <name type="scientific">Shewanella intestini</name>
    <dbReference type="NCBI Taxonomy" id="2017544"/>
    <lineage>
        <taxon>Bacteria</taxon>
        <taxon>Pseudomonadati</taxon>
        <taxon>Pseudomonadota</taxon>
        <taxon>Gammaproteobacteria</taxon>
        <taxon>Alteromonadales</taxon>
        <taxon>Shewanellaceae</taxon>
        <taxon>Shewanella</taxon>
    </lineage>
</organism>
<evidence type="ECO:0000313" key="5">
    <source>
        <dbReference type="Proteomes" id="UP000811844"/>
    </source>
</evidence>